<dbReference type="Gene3D" id="3.40.50.10850">
    <property type="entry name" value="Ntrc-like two-domain protein"/>
    <property type="match status" value="1"/>
</dbReference>
<evidence type="ECO:0008006" key="3">
    <source>
        <dbReference type="Google" id="ProtNLM"/>
    </source>
</evidence>
<sequence length="141" mass="16205">MNKEGKIILIDSNIENSDHLSKCLNSMGHKNEISVFSDTDSAGKYIRDNIPDIFVVFQSTATPRIEVPDTRNMVYMHEKFNMDEIPYMFLINSAKGKAPMQVFVHCYYRSSDKILLSEILCDIALFWKDHIFPPKIQPSNG</sequence>
<name>A0ABW8YYH2_9FLAO</name>
<evidence type="ECO:0000313" key="2">
    <source>
        <dbReference type="Proteomes" id="UP001629156"/>
    </source>
</evidence>
<protein>
    <recommendedName>
        <fullName evidence="3">Response regulator</fullName>
    </recommendedName>
</protein>
<comment type="caution">
    <text evidence="1">The sequence shown here is derived from an EMBL/GenBank/DDBJ whole genome shotgun (WGS) entry which is preliminary data.</text>
</comment>
<dbReference type="Proteomes" id="UP001629156">
    <property type="component" value="Unassembled WGS sequence"/>
</dbReference>
<proteinExistence type="predicted"/>
<evidence type="ECO:0000313" key="1">
    <source>
        <dbReference type="EMBL" id="MFL9845050.1"/>
    </source>
</evidence>
<accession>A0ABW8YYH2</accession>
<dbReference type="EMBL" id="JBELPZ010000011">
    <property type="protein sequence ID" value="MFL9845050.1"/>
    <property type="molecule type" value="Genomic_DNA"/>
</dbReference>
<organism evidence="1 2">
    <name type="scientific">Flavobacterium rhizosphaerae</name>
    <dbReference type="NCBI Taxonomy" id="3163298"/>
    <lineage>
        <taxon>Bacteria</taxon>
        <taxon>Pseudomonadati</taxon>
        <taxon>Bacteroidota</taxon>
        <taxon>Flavobacteriia</taxon>
        <taxon>Flavobacteriales</taxon>
        <taxon>Flavobacteriaceae</taxon>
        <taxon>Flavobacterium</taxon>
    </lineage>
</organism>
<dbReference type="RefSeq" id="WP_408085317.1">
    <property type="nucleotide sequence ID" value="NZ_JBELPZ010000011.1"/>
</dbReference>
<gene>
    <name evidence="1" type="ORF">ABS766_11525</name>
</gene>
<keyword evidence="2" id="KW-1185">Reference proteome</keyword>
<reference evidence="1 2" key="1">
    <citation type="submission" date="2024-06" db="EMBL/GenBank/DDBJ databases">
        <authorList>
            <person name="Kaempfer P."/>
            <person name="Viver T."/>
        </authorList>
    </citation>
    <scope>NUCLEOTIDE SEQUENCE [LARGE SCALE GENOMIC DNA]</scope>
    <source>
        <strain evidence="1 2">ST-119</strain>
    </source>
</reference>